<name>A0A080ZCA9_PHYNI</name>
<protein>
    <submittedName>
        <fullName evidence="1">Uncharacterized protein</fullName>
    </submittedName>
</protein>
<organism evidence="1 2">
    <name type="scientific">Phytophthora nicotianae P1976</name>
    <dbReference type="NCBI Taxonomy" id="1317066"/>
    <lineage>
        <taxon>Eukaryota</taxon>
        <taxon>Sar</taxon>
        <taxon>Stramenopiles</taxon>
        <taxon>Oomycota</taxon>
        <taxon>Peronosporomycetes</taxon>
        <taxon>Peronosporales</taxon>
        <taxon>Peronosporaceae</taxon>
        <taxon>Phytophthora</taxon>
    </lineage>
</organism>
<evidence type="ECO:0000313" key="1">
    <source>
        <dbReference type="EMBL" id="ETO64270.1"/>
    </source>
</evidence>
<dbReference type="EMBL" id="ANJA01003293">
    <property type="protein sequence ID" value="ETO64270.1"/>
    <property type="molecule type" value="Genomic_DNA"/>
</dbReference>
<dbReference type="Proteomes" id="UP000028582">
    <property type="component" value="Unassembled WGS sequence"/>
</dbReference>
<accession>A0A080ZCA9</accession>
<dbReference type="AlphaFoldDB" id="A0A080ZCA9"/>
<sequence length="119" mass="12164">MVKLFCAVVGGNAFPVDIDAGQQVAALPGEGAGAWLTENDVKDGVSGTSDLKLLGAARARLRRVGLSDRDVGGVDEEEEAEGRGPVNVLVVVPEGVAGAVASVEPSAAPTTIHRHPERL</sequence>
<reference evidence="1 2" key="1">
    <citation type="submission" date="2013-11" db="EMBL/GenBank/DDBJ databases">
        <title>The Genome Sequence of Phytophthora parasitica P1976.</title>
        <authorList>
            <consortium name="The Broad Institute Genomics Platform"/>
            <person name="Russ C."/>
            <person name="Tyler B."/>
            <person name="Panabieres F."/>
            <person name="Shan W."/>
            <person name="Tripathy S."/>
            <person name="Grunwald N."/>
            <person name="Machado M."/>
            <person name="Johnson C.S."/>
            <person name="Walker B."/>
            <person name="Young S."/>
            <person name="Zeng Q."/>
            <person name="Gargeya S."/>
            <person name="Fitzgerald M."/>
            <person name="Haas B."/>
            <person name="Abouelleil A."/>
            <person name="Allen A.W."/>
            <person name="Alvarado L."/>
            <person name="Arachchi H.M."/>
            <person name="Berlin A.M."/>
            <person name="Chapman S.B."/>
            <person name="Gainer-Dewar J."/>
            <person name="Goldberg J."/>
            <person name="Griggs A."/>
            <person name="Gujja S."/>
            <person name="Hansen M."/>
            <person name="Howarth C."/>
            <person name="Imamovic A."/>
            <person name="Ireland A."/>
            <person name="Larimer J."/>
            <person name="McCowan C."/>
            <person name="Murphy C."/>
            <person name="Pearson M."/>
            <person name="Poon T.W."/>
            <person name="Priest M."/>
            <person name="Roberts A."/>
            <person name="Saif S."/>
            <person name="Shea T."/>
            <person name="Sisk P."/>
            <person name="Sykes S."/>
            <person name="Wortman J."/>
            <person name="Nusbaum C."/>
            <person name="Birren B."/>
        </authorList>
    </citation>
    <scope>NUCLEOTIDE SEQUENCE [LARGE SCALE GENOMIC DNA]</scope>
    <source>
        <strain evidence="1 2">P1976</strain>
    </source>
</reference>
<evidence type="ECO:0000313" key="2">
    <source>
        <dbReference type="Proteomes" id="UP000028582"/>
    </source>
</evidence>
<proteinExistence type="predicted"/>
<comment type="caution">
    <text evidence="1">The sequence shown here is derived from an EMBL/GenBank/DDBJ whole genome shotgun (WGS) entry which is preliminary data.</text>
</comment>
<gene>
    <name evidence="1" type="ORF">F444_18161</name>
</gene>